<proteinExistence type="predicted"/>
<evidence type="ECO:0000313" key="3">
    <source>
        <dbReference type="Proteomes" id="UP000326396"/>
    </source>
</evidence>
<dbReference type="AlphaFoldDB" id="A0A5N6LZ33"/>
<dbReference type="Proteomes" id="UP000326396">
    <property type="component" value="Linkage Group LG7"/>
</dbReference>
<dbReference type="EMBL" id="SZYD01000017">
    <property type="protein sequence ID" value="KAD3066887.1"/>
    <property type="molecule type" value="Genomic_DNA"/>
</dbReference>
<organism evidence="2 3">
    <name type="scientific">Mikania micrantha</name>
    <name type="common">bitter vine</name>
    <dbReference type="NCBI Taxonomy" id="192012"/>
    <lineage>
        <taxon>Eukaryota</taxon>
        <taxon>Viridiplantae</taxon>
        <taxon>Streptophyta</taxon>
        <taxon>Embryophyta</taxon>
        <taxon>Tracheophyta</taxon>
        <taxon>Spermatophyta</taxon>
        <taxon>Magnoliopsida</taxon>
        <taxon>eudicotyledons</taxon>
        <taxon>Gunneridae</taxon>
        <taxon>Pentapetalae</taxon>
        <taxon>asterids</taxon>
        <taxon>campanulids</taxon>
        <taxon>Asterales</taxon>
        <taxon>Asteraceae</taxon>
        <taxon>Asteroideae</taxon>
        <taxon>Heliantheae alliance</taxon>
        <taxon>Eupatorieae</taxon>
        <taxon>Mikania</taxon>
    </lineage>
</organism>
<name>A0A5N6LZ33_9ASTR</name>
<protein>
    <submittedName>
        <fullName evidence="2">Uncharacterized protein</fullName>
    </submittedName>
</protein>
<evidence type="ECO:0000313" key="2">
    <source>
        <dbReference type="EMBL" id="KAD3066887.1"/>
    </source>
</evidence>
<comment type="caution">
    <text evidence="2">The sequence shown here is derived from an EMBL/GenBank/DDBJ whole genome shotgun (WGS) entry which is preliminary data.</text>
</comment>
<evidence type="ECO:0000256" key="1">
    <source>
        <dbReference type="SAM" id="MobiDB-lite"/>
    </source>
</evidence>
<keyword evidence="3" id="KW-1185">Reference proteome</keyword>
<sequence>MPEPVTGIRRVSGTGASRERRTQVVENPNHQFSVSGGRIALQRWFYEKVTMNHQKTSRFSMSDLKKKVRAGIGKDGDRGGQWR</sequence>
<gene>
    <name evidence="2" type="ORF">E3N88_34767</name>
</gene>
<feature type="region of interest" description="Disordered" evidence="1">
    <location>
        <begin position="1"/>
        <end position="22"/>
    </location>
</feature>
<reference evidence="2 3" key="1">
    <citation type="submission" date="2019-05" db="EMBL/GenBank/DDBJ databases">
        <title>Mikania micrantha, genome provides insights into the molecular mechanism of rapid growth.</title>
        <authorList>
            <person name="Liu B."/>
        </authorList>
    </citation>
    <scope>NUCLEOTIDE SEQUENCE [LARGE SCALE GENOMIC DNA]</scope>
    <source>
        <strain evidence="2">NLD-2019</strain>
        <tissue evidence="2">Leaf</tissue>
    </source>
</reference>
<accession>A0A5N6LZ33</accession>